<dbReference type="SUPFAM" id="SSF88946">
    <property type="entry name" value="Sigma2 domain of RNA polymerase sigma factors"/>
    <property type="match status" value="1"/>
</dbReference>
<dbReference type="InterPro" id="IPR039425">
    <property type="entry name" value="RNA_pol_sigma-70-like"/>
</dbReference>
<keyword evidence="2" id="KW-0805">Transcription regulation</keyword>
<dbReference type="SUPFAM" id="SSF88659">
    <property type="entry name" value="Sigma3 and sigma4 domains of RNA polymerase sigma factors"/>
    <property type="match status" value="1"/>
</dbReference>
<keyword evidence="3" id="KW-0731">Sigma factor</keyword>
<dbReference type="PANTHER" id="PTHR43133">
    <property type="entry name" value="RNA POLYMERASE ECF-TYPE SIGMA FACTO"/>
    <property type="match status" value="1"/>
</dbReference>
<dbReference type="InterPro" id="IPR007627">
    <property type="entry name" value="RNA_pol_sigma70_r2"/>
</dbReference>
<dbReference type="GO" id="GO:0003677">
    <property type="term" value="F:DNA binding"/>
    <property type="evidence" value="ECO:0007669"/>
    <property type="project" value="UniProtKB-KW"/>
</dbReference>
<keyword evidence="9" id="KW-1185">Reference proteome</keyword>
<dbReference type="Pfam" id="PF04542">
    <property type="entry name" value="Sigma70_r2"/>
    <property type="match status" value="1"/>
</dbReference>
<feature type="domain" description="RNA polymerase sigma-70 region 2" evidence="6">
    <location>
        <begin position="29"/>
        <end position="90"/>
    </location>
</feature>
<evidence type="ECO:0000256" key="1">
    <source>
        <dbReference type="ARBA" id="ARBA00010641"/>
    </source>
</evidence>
<dbReference type="AlphaFoldDB" id="A0A4V0ZB79"/>
<dbReference type="InterPro" id="IPR014284">
    <property type="entry name" value="RNA_pol_sigma-70_dom"/>
</dbReference>
<dbReference type="InterPro" id="IPR013324">
    <property type="entry name" value="RNA_pol_sigma_r3/r4-like"/>
</dbReference>
<accession>A0A4V0ZB79</accession>
<comment type="similarity">
    <text evidence="1">Belongs to the sigma-70 factor family. ECF subfamily.</text>
</comment>
<evidence type="ECO:0000313" key="9">
    <source>
        <dbReference type="Proteomes" id="UP000290408"/>
    </source>
</evidence>
<evidence type="ECO:0000256" key="2">
    <source>
        <dbReference type="ARBA" id="ARBA00023015"/>
    </source>
</evidence>
<dbReference type="KEGG" id="jli:EXU32_12845"/>
<evidence type="ECO:0000313" key="8">
    <source>
        <dbReference type="EMBL" id="QBF47058.1"/>
    </source>
</evidence>
<dbReference type="Proteomes" id="UP000290408">
    <property type="component" value="Chromosome"/>
</dbReference>
<sequence length="182" mass="20161">MGARAAFEGGEGVRSVFDESFEDFIAVRGPELFRVALAMCGDPGRAEDIVQDVYAVVYPRWERIAALEQPYAYVRRSVVNRFLALNRRRASTEVVGLHEDRAESTDGGLPQVDAALSVLDLIQHLPPRARAILALRYLDDMTDAAIAELLEIKRATVAATASRALRRLAQEMPELKGAHDDR</sequence>
<keyword evidence="4" id="KW-0238">DNA-binding</keyword>
<evidence type="ECO:0000256" key="4">
    <source>
        <dbReference type="ARBA" id="ARBA00023125"/>
    </source>
</evidence>
<organism evidence="8 9">
    <name type="scientific">Janibacter limosus</name>
    <dbReference type="NCBI Taxonomy" id="53458"/>
    <lineage>
        <taxon>Bacteria</taxon>
        <taxon>Bacillati</taxon>
        <taxon>Actinomycetota</taxon>
        <taxon>Actinomycetes</taxon>
        <taxon>Micrococcales</taxon>
        <taxon>Intrasporangiaceae</taxon>
        <taxon>Janibacter</taxon>
    </lineage>
</organism>
<dbReference type="InterPro" id="IPR036388">
    <property type="entry name" value="WH-like_DNA-bd_sf"/>
</dbReference>
<keyword evidence="5" id="KW-0804">Transcription</keyword>
<dbReference type="GO" id="GO:0016987">
    <property type="term" value="F:sigma factor activity"/>
    <property type="evidence" value="ECO:0007669"/>
    <property type="project" value="UniProtKB-KW"/>
</dbReference>
<proteinExistence type="inferred from homology"/>
<evidence type="ECO:0000259" key="6">
    <source>
        <dbReference type="Pfam" id="PF04542"/>
    </source>
</evidence>
<dbReference type="Pfam" id="PF08281">
    <property type="entry name" value="Sigma70_r4_2"/>
    <property type="match status" value="1"/>
</dbReference>
<feature type="domain" description="RNA polymerase sigma factor 70 region 4 type 2" evidence="7">
    <location>
        <begin position="117"/>
        <end position="168"/>
    </location>
</feature>
<gene>
    <name evidence="8" type="ORF">EXU32_12845</name>
</gene>
<evidence type="ECO:0000256" key="3">
    <source>
        <dbReference type="ARBA" id="ARBA00023082"/>
    </source>
</evidence>
<dbReference type="GO" id="GO:0006352">
    <property type="term" value="P:DNA-templated transcription initiation"/>
    <property type="evidence" value="ECO:0007669"/>
    <property type="project" value="InterPro"/>
</dbReference>
<dbReference type="EMBL" id="CP036164">
    <property type="protein sequence ID" value="QBF47058.1"/>
    <property type="molecule type" value="Genomic_DNA"/>
</dbReference>
<evidence type="ECO:0000256" key="5">
    <source>
        <dbReference type="ARBA" id="ARBA00023163"/>
    </source>
</evidence>
<dbReference type="NCBIfam" id="TIGR02937">
    <property type="entry name" value="sigma70-ECF"/>
    <property type="match status" value="1"/>
</dbReference>
<dbReference type="InterPro" id="IPR013249">
    <property type="entry name" value="RNA_pol_sigma70_r4_t2"/>
</dbReference>
<dbReference type="OrthoDB" id="4864396at2"/>
<dbReference type="Gene3D" id="1.10.10.10">
    <property type="entry name" value="Winged helix-like DNA-binding domain superfamily/Winged helix DNA-binding domain"/>
    <property type="match status" value="1"/>
</dbReference>
<reference evidence="8 9" key="1">
    <citation type="submission" date="2019-02" db="EMBL/GenBank/DDBJ databases">
        <title>Genomic data mining of an Antarctic deep-sea actinobacterium, Janibacterlimosus P3-3-X1.</title>
        <authorList>
            <person name="Liao L."/>
            <person name="Chen B."/>
        </authorList>
    </citation>
    <scope>NUCLEOTIDE SEQUENCE [LARGE SCALE GENOMIC DNA]</scope>
    <source>
        <strain evidence="8 9">P3-3-X1</strain>
    </source>
</reference>
<name>A0A4V0ZB79_9MICO</name>
<dbReference type="Gene3D" id="1.10.1740.10">
    <property type="match status" value="1"/>
</dbReference>
<protein>
    <submittedName>
        <fullName evidence="8">Sigma-70 family RNA polymerase sigma factor</fullName>
    </submittedName>
</protein>
<evidence type="ECO:0000259" key="7">
    <source>
        <dbReference type="Pfam" id="PF08281"/>
    </source>
</evidence>
<dbReference type="PANTHER" id="PTHR43133:SF50">
    <property type="entry name" value="ECF RNA POLYMERASE SIGMA FACTOR SIGM"/>
    <property type="match status" value="1"/>
</dbReference>
<dbReference type="InterPro" id="IPR013325">
    <property type="entry name" value="RNA_pol_sigma_r2"/>
</dbReference>